<proteinExistence type="predicted"/>
<reference evidence="2 3" key="1">
    <citation type="submission" date="2018-03" db="EMBL/GenBank/DDBJ databases">
        <title>Genomic Encyclopedia of Archaeal and Bacterial Type Strains, Phase II (KMG-II): from individual species to whole genera.</title>
        <authorList>
            <person name="Goeker M."/>
        </authorList>
    </citation>
    <scope>NUCLEOTIDE SEQUENCE [LARGE SCALE GENOMIC DNA]</scope>
    <source>
        <strain evidence="2 3">DSM 27267</strain>
    </source>
</reference>
<organism evidence="2 3">
    <name type="scientific">Prolixibacter denitrificans</name>
    <dbReference type="NCBI Taxonomy" id="1541063"/>
    <lineage>
        <taxon>Bacteria</taxon>
        <taxon>Pseudomonadati</taxon>
        <taxon>Bacteroidota</taxon>
        <taxon>Bacteroidia</taxon>
        <taxon>Marinilabiliales</taxon>
        <taxon>Prolixibacteraceae</taxon>
        <taxon>Prolixibacter</taxon>
    </lineage>
</organism>
<dbReference type="EMBL" id="BLAU01000001">
    <property type="protein sequence ID" value="GET21909.1"/>
    <property type="molecule type" value="Genomic_DNA"/>
</dbReference>
<gene>
    <name evidence="2" type="ORF">CLV93_104138</name>
    <name evidence="1" type="ORF">JCM18694_21550</name>
</gene>
<dbReference type="RefSeq" id="WP_106542011.1">
    <property type="nucleotide sequence ID" value="NZ_BLAU01000001.1"/>
</dbReference>
<evidence type="ECO:0000313" key="2">
    <source>
        <dbReference type="EMBL" id="PSK83208.1"/>
    </source>
</evidence>
<name>A0A2P8CDZ4_9BACT</name>
<accession>A0A2P8CDZ4</accession>
<comment type="caution">
    <text evidence="2">The sequence shown here is derived from an EMBL/GenBank/DDBJ whole genome shotgun (WGS) entry which is preliminary data.</text>
</comment>
<sequence>MNDLIPVRVECYSGYKADEYPICFYWGNICFDIKEILDRWYQTDSYAEWPAANYFKVETLKGQYFLLKHEMKPDRWYLVIKGESMNLQA</sequence>
<dbReference type="Proteomes" id="UP000396862">
    <property type="component" value="Unassembled WGS sequence"/>
</dbReference>
<protein>
    <submittedName>
        <fullName evidence="2">Uncharacterized protein</fullName>
    </submittedName>
</protein>
<keyword evidence="4" id="KW-1185">Reference proteome</keyword>
<reference evidence="1 4" key="2">
    <citation type="submission" date="2019-10" db="EMBL/GenBank/DDBJ databases">
        <title>Prolixibacter strains distinguished by the presence of nitrate reductase genes were adept at nitrate-dependent anaerobic corrosion of metallic iron and carbon steel.</title>
        <authorList>
            <person name="Iino T."/>
            <person name="Shono N."/>
            <person name="Ito K."/>
            <person name="Nakamura R."/>
            <person name="Sueoka K."/>
            <person name="Harayama S."/>
            <person name="Ohkuma M."/>
        </authorList>
    </citation>
    <scope>NUCLEOTIDE SEQUENCE [LARGE SCALE GENOMIC DNA]</scope>
    <source>
        <strain evidence="1 4">MIC1-1</strain>
    </source>
</reference>
<dbReference type="OrthoDB" id="1121317at2"/>
<evidence type="ECO:0000313" key="1">
    <source>
        <dbReference type="EMBL" id="GET21909.1"/>
    </source>
</evidence>
<evidence type="ECO:0000313" key="4">
    <source>
        <dbReference type="Proteomes" id="UP000396862"/>
    </source>
</evidence>
<dbReference type="EMBL" id="PYGC01000004">
    <property type="protein sequence ID" value="PSK83208.1"/>
    <property type="molecule type" value="Genomic_DNA"/>
</dbReference>
<dbReference type="AlphaFoldDB" id="A0A2P8CDZ4"/>
<evidence type="ECO:0000313" key="3">
    <source>
        <dbReference type="Proteomes" id="UP000240621"/>
    </source>
</evidence>
<dbReference type="Proteomes" id="UP000240621">
    <property type="component" value="Unassembled WGS sequence"/>
</dbReference>